<dbReference type="InterPro" id="IPR029058">
    <property type="entry name" value="AB_hydrolase_fold"/>
</dbReference>
<evidence type="ECO:0000313" key="3">
    <source>
        <dbReference type="EMBL" id="SEI85474.1"/>
    </source>
</evidence>
<dbReference type="STRING" id="529704.SAMN02927913_1907"/>
<dbReference type="PROSITE" id="PS51257">
    <property type="entry name" value="PROKAR_LIPOPROTEIN"/>
    <property type="match status" value="1"/>
</dbReference>
<accession>A0A1H6U4N0</accession>
<dbReference type="AlphaFoldDB" id="A0A1H6U4N0"/>
<evidence type="ECO:0000256" key="1">
    <source>
        <dbReference type="SAM" id="MobiDB-lite"/>
    </source>
</evidence>
<keyword evidence="2" id="KW-0732">Signal</keyword>
<dbReference type="Proteomes" id="UP000199420">
    <property type="component" value="Unassembled WGS sequence"/>
</dbReference>
<feature type="signal peptide" evidence="2">
    <location>
        <begin position="1"/>
        <end position="24"/>
    </location>
</feature>
<dbReference type="InterPro" id="IPR000801">
    <property type="entry name" value="Esterase-like"/>
</dbReference>
<sequence>MRLHPPVLLSSLAALLLAACSAGGDITRPIPTRWVSATQTPHRLVVMLPGRGDDLQSLGKRGIAQTIHRHWPDADVVLTGLTMPFYREGRAAQRLHDEVLAVARRRHYDQVWLMGISLGGMGALLYDRAYPGEIDGMLLISPYLGDKAIYREIQAAGGLDRWQPGPVQALSEANYQRELWRYVQGWSGHPGRTASIWVAYGDRERFRDRIALLAGQLPPGHAFELPGHHNWTLWQPAAATLLEHAREKPVPSKAVRAVSARSEKQTRD</sequence>
<proteinExistence type="predicted"/>
<organism evidence="3 4">
    <name type="scientific">Frateuria terrea</name>
    <dbReference type="NCBI Taxonomy" id="529704"/>
    <lineage>
        <taxon>Bacteria</taxon>
        <taxon>Pseudomonadati</taxon>
        <taxon>Pseudomonadota</taxon>
        <taxon>Gammaproteobacteria</taxon>
        <taxon>Lysobacterales</taxon>
        <taxon>Rhodanobacteraceae</taxon>
        <taxon>Frateuria</taxon>
    </lineage>
</organism>
<dbReference type="OrthoDB" id="5431193at2"/>
<reference evidence="3 4" key="1">
    <citation type="submission" date="2016-10" db="EMBL/GenBank/DDBJ databases">
        <authorList>
            <person name="de Groot N.N."/>
        </authorList>
    </citation>
    <scope>NUCLEOTIDE SEQUENCE [LARGE SCALE GENOMIC DNA]</scope>
    <source>
        <strain evidence="3 4">DSM 26515</strain>
    </source>
</reference>
<name>A0A1H6U4N0_9GAMM</name>
<evidence type="ECO:0000256" key="2">
    <source>
        <dbReference type="SAM" id="SignalP"/>
    </source>
</evidence>
<dbReference type="SUPFAM" id="SSF53474">
    <property type="entry name" value="alpha/beta-Hydrolases"/>
    <property type="match status" value="1"/>
</dbReference>
<feature type="chain" id="PRO_5011783035" description="Alpha/beta hydrolase" evidence="2">
    <location>
        <begin position="25"/>
        <end position="268"/>
    </location>
</feature>
<dbReference type="EMBL" id="FNYC01000003">
    <property type="protein sequence ID" value="SEI85474.1"/>
    <property type="molecule type" value="Genomic_DNA"/>
</dbReference>
<keyword evidence="4" id="KW-1185">Reference proteome</keyword>
<feature type="region of interest" description="Disordered" evidence="1">
    <location>
        <begin position="249"/>
        <end position="268"/>
    </location>
</feature>
<dbReference type="RefSeq" id="WP_091336260.1">
    <property type="nucleotide sequence ID" value="NZ_FNYC01000003.1"/>
</dbReference>
<gene>
    <name evidence="3" type="ORF">SAMN04487997_1817</name>
</gene>
<evidence type="ECO:0008006" key="5">
    <source>
        <dbReference type="Google" id="ProtNLM"/>
    </source>
</evidence>
<evidence type="ECO:0000313" key="4">
    <source>
        <dbReference type="Proteomes" id="UP000199420"/>
    </source>
</evidence>
<dbReference type="Gene3D" id="3.40.50.1820">
    <property type="entry name" value="alpha/beta hydrolase"/>
    <property type="match status" value="1"/>
</dbReference>
<dbReference type="Pfam" id="PF00756">
    <property type="entry name" value="Esterase"/>
    <property type="match status" value="1"/>
</dbReference>
<protein>
    <recommendedName>
        <fullName evidence="5">Alpha/beta hydrolase</fullName>
    </recommendedName>
</protein>